<dbReference type="Proteomes" id="UP000703269">
    <property type="component" value="Unassembled WGS sequence"/>
</dbReference>
<dbReference type="OrthoDB" id="2506088at2759"/>
<dbReference type="PANTHER" id="PTHR31912:SF34">
    <property type="entry name" value="NOTOCHORD-RELATED PROTEIN"/>
    <property type="match status" value="1"/>
</dbReference>
<organism evidence="1 2">
    <name type="scientific">Phanerochaete sordida</name>
    <dbReference type="NCBI Taxonomy" id="48140"/>
    <lineage>
        <taxon>Eukaryota</taxon>
        <taxon>Fungi</taxon>
        <taxon>Dikarya</taxon>
        <taxon>Basidiomycota</taxon>
        <taxon>Agaricomycotina</taxon>
        <taxon>Agaricomycetes</taxon>
        <taxon>Polyporales</taxon>
        <taxon>Phanerochaetaceae</taxon>
        <taxon>Phanerochaete</taxon>
    </lineage>
</organism>
<reference evidence="1 2" key="1">
    <citation type="submission" date="2021-08" db="EMBL/GenBank/DDBJ databases">
        <title>Draft Genome Sequence of Phanerochaete sordida strain YK-624.</title>
        <authorList>
            <person name="Mori T."/>
            <person name="Dohra H."/>
            <person name="Suzuki T."/>
            <person name="Kawagishi H."/>
            <person name="Hirai H."/>
        </authorList>
    </citation>
    <scope>NUCLEOTIDE SEQUENCE [LARGE SCALE GENOMIC DNA]</scope>
    <source>
        <strain evidence="1 2">YK-624</strain>
    </source>
</reference>
<proteinExistence type="predicted"/>
<protein>
    <submittedName>
        <fullName evidence="1">Uncharacterized protein</fullName>
    </submittedName>
</protein>
<name>A0A9P3G2F0_9APHY</name>
<keyword evidence="2" id="KW-1185">Reference proteome</keyword>
<evidence type="ECO:0000313" key="2">
    <source>
        <dbReference type="Proteomes" id="UP000703269"/>
    </source>
</evidence>
<sequence length="365" mass="41452">MPNRLRKIAQGDPLYTSFVDYFGDDVSGNRSKSWNKHWNAYLTHRNLPRELLQQEFHTHFISTSQHASIAEQFMAFKKVVESTHTAPVTVRDGVTGENIRFRIYVNGQPSDNPMQSEVSAHIGGRGNCYCRKCDAGGTKAHKQSDEGYDSLFYAGTPRTKEGILRELDKQLEAACTGVAKAVQDLQTATGVKDAYTQHWINYLIDRAKKLKQDDSTRTKDSISDELLKWVDDNKEKIISPFFTLEGFDPTQDTPIEILHTILLGVIKYIWHATHTAWKDADKNLYAHRLQATDTSGLSIPAIRAQYIMQYAGSLIGRQFKTIAQTFSFHGHDLVPDHVFKVWLAAGELAALLWFPEIRNMDEYLV</sequence>
<gene>
    <name evidence="1" type="ORF">PsYK624_027410</name>
</gene>
<dbReference type="PANTHER" id="PTHR31912">
    <property type="entry name" value="IP13529P"/>
    <property type="match status" value="1"/>
</dbReference>
<accession>A0A9P3G2F0</accession>
<evidence type="ECO:0000313" key="1">
    <source>
        <dbReference type="EMBL" id="GJE86660.1"/>
    </source>
</evidence>
<comment type="caution">
    <text evidence="1">The sequence shown here is derived from an EMBL/GenBank/DDBJ whole genome shotgun (WGS) entry which is preliminary data.</text>
</comment>
<dbReference type="EMBL" id="BPQB01000004">
    <property type="protein sequence ID" value="GJE86660.1"/>
    <property type="molecule type" value="Genomic_DNA"/>
</dbReference>
<dbReference type="AlphaFoldDB" id="A0A9P3G2F0"/>